<dbReference type="GO" id="GO:0003774">
    <property type="term" value="F:cytoskeletal motor activity"/>
    <property type="evidence" value="ECO:0007669"/>
    <property type="project" value="InterPro"/>
</dbReference>
<evidence type="ECO:0000313" key="4">
    <source>
        <dbReference type="EMBL" id="AEW06679.1"/>
    </source>
</evidence>
<dbReference type="KEGG" id="sap:Sulac_3233"/>
<feature type="domain" description="Flagellar motor switch protein FliN-like C-terminal" evidence="3">
    <location>
        <begin position="79"/>
        <end position="148"/>
    </location>
</feature>
<dbReference type="AlphaFoldDB" id="G8TSI7"/>
<protein>
    <submittedName>
        <fullName evidence="4">Surface presentation of antigens (SPOA) protein</fullName>
    </submittedName>
</protein>
<name>G8TSI7_SULAD</name>
<proteinExistence type="inferred from homology"/>
<dbReference type="GO" id="GO:0071978">
    <property type="term" value="P:bacterial-type flagellum-dependent swarming motility"/>
    <property type="evidence" value="ECO:0007669"/>
    <property type="project" value="TreeGrafter"/>
</dbReference>
<comment type="similarity">
    <text evidence="1">Belongs to the FliN/MopA/SpaO family.</text>
</comment>
<dbReference type="Gene3D" id="2.30.330.10">
    <property type="entry name" value="SpoA-like"/>
    <property type="match status" value="1"/>
</dbReference>
<feature type="region of interest" description="Disordered" evidence="2">
    <location>
        <begin position="1"/>
        <end position="75"/>
    </location>
</feature>
<dbReference type="InterPro" id="IPR036429">
    <property type="entry name" value="SpoA-like_sf"/>
</dbReference>
<evidence type="ECO:0000256" key="1">
    <source>
        <dbReference type="ARBA" id="ARBA00009226"/>
    </source>
</evidence>
<dbReference type="InterPro" id="IPR001172">
    <property type="entry name" value="FliN_T3SS_HrcQb"/>
</dbReference>
<dbReference type="GO" id="GO:0009425">
    <property type="term" value="C:bacterial-type flagellum basal body"/>
    <property type="evidence" value="ECO:0007669"/>
    <property type="project" value="InterPro"/>
</dbReference>
<feature type="compositionally biased region" description="Low complexity" evidence="2">
    <location>
        <begin position="56"/>
        <end position="72"/>
    </location>
</feature>
<accession>G8TSI7</accession>
<dbReference type="PANTHER" id="PTHR30034:SF6">
    <property type="entry name" value="YOP PROTEINS TRANSLOCATION PROTEIN Q"/>
    <property type="match status" value="1"/>
</dbReference>
<reference evidence="4 5" key="2">
    <citation type="journal article" date="2012" name="Stand. Genomic Sci.">
        <title>Complete genome sequence of the moderately thermophilic mineral-sulfide-oxidizing firmicute Sulfobacillus acidophilus type strain (NAL(T)).</title>
        <authorList>
            <person name="Anderson I."/>
            <person name="Chertkov O."/>
            <person name="Chen A."/>
            <person name="Saunders E."/>
            <person name="Lapidus A."/>
            <person name="Nolan M."/>
            <person name="Lucas S."/>
            <person name="Hammon N."/>
            <person name="Deshpande S."/>
            <person name="Cheng J.F."/>
            <person name="Han C."/>
            <person name="Tapia R."/>
            <person name="Goodwin L.A."/>
            <person name="Pitluck S."/>
            <person name="Liolios K."/>
            <person name="Pagani I."/>
            <person name="Ivanova N."/>
            <person name="Mikhailova N."/>
            <person name="Pati A."/>
            <person name="Palaniappan K."/>
            <person name="Land M."/>
            <person name="Pan C."/>
            <person name="Rohde M."/>
            <person name="Pukall R."/>
            <person name="Goker M."/>
            <person name="Detter J.C."/>
            <person name="Woyke T."/>
            <person name="Bristow J."/>
            <person name="Eisen J.A."/>
            <person name="Markowitz V."/>
            <person name="Hugenholtz P."/>
            <person name="Kyrpides N.C."/>
            <person name="Klenk H.P."/>
            <person name="Mavromatis K."/>
        </authorList>
    </citation>
    <scope>NUCLEOTIDE SEQUENCE [LARGE SCALE GENOMIC DNA]</scope>
    <source>
        <strain evidence="5">ATCC 700253 / DSM 10332 / NAL</strain>
    </source>
</reference>
<keyword evidence="5" id="KW-1185">Reference proteome</keyword>
<gene>
    <name evidence="4" type="ordered locus">Sulac_3233</name>
</gene>
<evidence type="ECO:0000313" key="5">
    <source>
        <dbReference type="Proteomes" id="UP000005439"/>
    </source>
</evidence>
<dbReference type="SUPFAM" id="SSF101801">
    <property type="entry name" value="Surface presentation of antigens (SPOA)"/>
    <property type="match status" value="1"/>
</dbReference>
<dbReference type="HOGENOM" id="CLU_1703328_0_0_9"/>
<dbReference type="GO" id="GO:0050918">
    <property type="term" value="P:positive chemotaxis"/>
    <property type="evidence" value="ECO:0007669"/>
    <property type="project" value="TreeGrafter"/>
</dbReference>
<feature type="compositionally biased region" description="Polar residues" evidence="2">
    <location>
        <begin position="1"/>
        <end position="12"/>
    </location>
</feature>
<dbReference type="PRINTS" id="PR00956">
    <property type="entry name" value="FLGMOTORFLIN"/>
</dbReference>
<dbReference type="InterPro" id="IPR001543">
    <property type="entry name" value="FliN-like_C"/>
</dbReference>
<organism evidence="4 5">
    <name type="scientific">Sulfobacillus acidophilus (strain ATCC 700253 / DSM 10332 / NAL)</name>
    <dbReference type="NCBI Taxonomy" id="679936"/>
    <lineage>
        <taxon>Bacteria</taxon>
        <taxon>Bacillati</taxon>
        <taxon>Bacillota</taxon>
        <taxon>Clostridia</taxon>
        <taxon>Eubacteriales</taxon>
        <taxon>Clostridiales Family XVII. Incertae Sedis</taxon>
        <taxon>Sulfobacillus</taxon>
    </lineage>
</organism>
<reference evidence="5" key="1">
    <citation type="submission" date="2011-12" db="EMBL/GenBank/DDBJ databases">
        <title>The complete genome of chromosome of Sulfobacillus acidophilus DSM 10332.</title>
        <authorList>
            <person name="Lucas S."/>
            <person name="Han J."/>
            <person name="Lapidus A."/>
            <person name="Bruce D."/>
            <person name="Goodwin L."/>
            <person name="Pitluck S."/>
            <person name="Peters L."/>
            <person name="Kyrpides N."/>
            <person name="Mavromatis K."/>
            <person name="Ivanova N."/>
            <person name="Mikhailova N."/>
            <person name="Chertkov O."/>
            <person name="Saunders E."/>
            <person name="Detter J.C."/>
            <person name="Tapia R."/>
            <person name="Han C."/>
            <person name="Land M."/>
            <person name="Hauser L."/>
            <person name="Markowitz V."/>
            <person name="Cheng J.-F."/>
            <person name="Hugenholtz P."/>
            <person name="Woyke T."/>
            <person name="Wu D."/>
            <person name="Pukall R."/>
            <person name="Gehrich-Schroeter G."/>
            <person name="Schneider S."/>
            <person name="Klenk H.-P."/>
            <person name="Eisen J.A."/>
        </authorList>
    </citation>
    <scope>NUCLEOTIDE SEQUENCE [LARGE SCALE GENOMIC DNA]</scope>
    <source>
        <strain evidence="5">ATCC 700253 / DSM 10332 / NAL</strain>
    </source>
</reference>
<dbReference type="Proteomes" id="UP000005439">
    <property type="component" value="Chromosome"/>
</dbReference>
<sequence length="154" mass="16355">MEDTNRPLSQSEIDALLAALSPNPLAGESTKEATADNPAAVEAGETVDEALPDVNPPSVSAEAPSSPSSRAAQDPRLRRILHLPVTFSASLGEQILTVQTVLNWGVGSQFVLNRKWQDPVVVKLNGLAIGEARVMLVGNNFGVEITEWGTCRAE</sequence>
<evidence type="ECO:0000256" key="2">
    <source>
        <dbReference type="SAM" id="MobiDB-lite"/>
    </source>
</evidence>
<dbReference type="STRING" id="679936.Sulac_3233"/>
<dbReference type="PANTHER" id="PTHR30034">
    <property type="entry name" value="FLAGELLAR MOTOR SWITCH PROTEIN FLIM"/>
    <property type="match status" value="1"/>
</dbReference>
<dbReference type="Pfam" id="PF01052">
    <property type="entry name" value="FliMN_C"/>
    <property type="match status" value="1"/>
</dbReference>
<dbReference type="PATRIC" id="fig|679936.5.peg.3344"/>
<feature type="compositionally biased region" description="Low complexity" evidence="2">
    <location>
        <begin position="15"/>
        <end position="26"/>
    </location>
</feature>
<evidence type="ECO:0000259" key="3">
    <source>
        <dbReference type="Pfam" id="PF01052"/>
    </source>
</evidence>
<dbReference type="EMBL" id="CP003179">
    <property type="protein sequence ID" value="AEW06679.1"/>
    <property type="molecule type" value="Genomic_DNA"/>
</dbReference>